<evidence type="ECO:0000313" key="2">
    <source>
        <dbReference type="Proteomes" id="UP000299102"/>
    </source>
</evidence>
<dbReference type="Proteomes" id="UP000299102">
    <property type="component" value="Unassembled WGS sequence"/>
</dbReference>
<proteinExistence type="predicted"/>
<protein>
    <submittedName>
        <fullName evidence="1">Uncharacterized protein</fullName>
    </submittedName>
</protein>
<keyword evidence="2" id="KW-1185">Reference proteome</keyword>
<accession>A0A4C1WSU8</accession>
<name>A0A4C1WSU8_EUMVA</name>
<gene>
    <name evidence="1" type="ORF">EVAR_48151_1</name>
</gene>
<dbReference type="OrthoDB" id="6772952at2759"/>
<dbReference type="AlphaFoldDB" id="A0A4C1WSU8"/>
<dbReference type="EMBL" id="BGZK01000624">
    <property type="protein sequence ID" value="GBP53399.1"/>
    <property type="molecule type" value="Genomic_DNA"/>
</dbReference>
<organism evidence="1 2">
    <name type="scientific">Eumeta variegata</name>
    <name type="common">Bagworm moth</name>
    <name type="synonym">Eumeta japonica</name>
    <dbReference type="NCBI Taxonomy" id="151549"/>
    <lineage>
        <taxon>Eukaryota</taxon>
        <taxon>Metazoa</taxon>
        <taxon>Ecdysozoa</taxon>
        <taxon>Arthropoda</taxon>
        <taxon>Hexapoda</taxon>
        <taxon>Insecta</taxon>
        <taxon>Pterygota</taxon>
        <taxon>Neoptera</taxon>
        <taxon>Endopterygota</taxon>
        <taxon>Lepidoptera</taxon>
        <taxon>Glossata</taxon>
        <taxon>Ditrysia</taxon>
        <taxon>Tineoidea</taxon>
        <taxon>Psychidae</taxon>
        <taxon>Oiketicinae</taxon>
        <taxon>Eumeta</taxon>
    </lineage>
</organism>
<reference evidence="1 2" key="1">
    <citation type="journal article" date="2019" name="Commun. Biol.">
        <title>The bagworm genome reveals a unique fibroin gene that provides high tensile strength.</title>
        <authorList>
            <person name="Kono N."/>
            <person name="Nakamura H."/>
            <person name="Ohtoshi R."/>
            <person name="Tomita M."/>
            <person name="Numata K."/>
            <person name="Arakawa K."/>
        </authorList>
    </citation>
    <scope>NUCLEOTIDE SEQUENCE [LARGE SCALE GENOMIC DNA]</scope>
</reference>
<evidence type="ECO:0000313" key="1">
    <source>
        <dbReference type="EMBL" id="GBP53399.1"/>
    </source>
</evidence>
<sequence length="113" mass="13311">MMDKFDKSGEPQRVILLTSFTEDTYRMIRDLIFSKAVEVVNIKQLPSNLVNHIQPKKSFVREIYKFYTSLKRPGEDLAEGAARYYRFINKLDVVLQDRFVVGLENVKEKENFC</sequence>
<comment type="caution">
    <text evidence="1">The sequence shown here is derived from an EMBL/GenBank/DDBJ whole genome shotgun (WGS) entry which is preliminary data.</text>
</comment>